<keyword evidence="2 8" id="KW-0812">Transmembrane</keyword>
<evidence type="ECO:0000256" key="7">
    <source>
        <dbReference type="ARBA" id="ARBA00023224"/>
    </source>
</evidence>
<keyword evidence="6" id="KW-0675">Receptor</keyword>
<evidence type="ECO:0000256" key="4">
    <source>
        <dbReference type="ARBA" id="ARBA00023040"/>
    </source>
</evidence>
<dbReference type="PANTHER" id="PTHR11334:SF68">
    <property type="entry name" value="G-PROTEIN COUPLED RECEPTORS FAMILY 1 PROFILE DOMAIN-CONTAINING PROTEIN-RELATED"/>
    <property type="match status" value="1"/>
</dbReference>
<dbReference type="InterPro" id="IPR026234">
    <property type="entry name" value="MRGPCRFAMILY"/>
</dbReference>
<evidence type="ECO:0000256" key="8">
    <source>
        <dbReference type="SAM" id="Phobius"/>
    </source>
</evidence>
<dbReference type="SUPFAM" id="SSF81321">
    <property type="entry name" value="Family A G protein-coupled receptor-like"/>
    <property type="match status" value="1"/>
</dbReference>
<evidence type="ECO:0000256" key="6">
    <source>
        <dbReference type="ARBA" id="ARBA00023170"/>
    </source>
</evidence>
<dbReference type="GO" id="GO:0004930">
    <property type="term" value="F:G protein-coupled receptor activity"/>
    <property type="evidence" value="ECO:0007669"/>
    <property type="project" value="UniProtKB-KW"/>
</dbReference>
<feature type="transmembrane region" description="Helical" evidence="8">
    <location>
        <begin position="25"/>
        <end position="44"/>
    </location>
</feature>
<accession>A0A851P0Z8</accession>
<dbReference type="EMBL" id="WBMW01004834">
    <property type="protein sequence ID" value="NXC48161.1"/>
    <property type="molecule type" value="Genomic_DNA"/>
</dbReference>
<dbReference type="AlphaFoldDB" id="A0A851P0Z8"/>
<keyword evidence="3 8" id="KW-1133">Transmembrane helix</keyword>
<feature type="transmembrane region" description="Helical" evidence="8">
    <location>
        <begin position="152"/>
        <end position="175"/>
    </location>
</feature>
<organism evidence="9 10">
    <name type="scientific">Penelope pileata</name>
    <dbReference type="NCBI Taxonomy" id="1118817"/>
    <lineage>
        <taxon>Eukaryota</taxon>
        <taxon>Metazoa</taxon>
        <taxon>Chordata</taxon>
        <taxon>Craniata</taxon>
        <taxon>Vertebrata</taxon>
        <taxon>Euteleostomi</taxon>
        <taxon>Archelosauria</taxon>
        <taxon>Archosauria</taxon>
        <taxon>Dinosauria</taxon>
        <taxon>Saurischia</taxon>
        <taxon>Theropoda</taxon>
        <taxon>Coelurosauria</taxon>
        <taxon>Aves</taxon>
        <taxon>Neognathae</taxon>
        <taxon>Galloanserae</taxon>
        <taxon>Galliformes</taxon>
        <taxon>Cracidae</taxon>
        <taxon>Penelope</taxon>
    </lineage>
</organism>
<keyword evidence="7" id="KW-0807">Transducer</keyword>
<keyword evidence="10" id="KW-1185">Reference proteome</keyword>
<feature type="transmembrane region" description="Helical" evidence="8">
    <location>
        <begin position="56"/>
        <end position="78"/>
    </location>
</feature>
<evidence type="ECO:0000256" key="2">
    <source>
        <dbReference type="ARBA" id="ARBA00022692"/>
    </source>
</evidence>
<evidence type="ECO:0000256" key="1">
    <source>
        <dbReference type="ARBA" id="ARBA00004141"/>
    </source>
</evidence>
<dbReference type="Proteomes" id="UP000613066">
    <property type="component" value="Unassembled WGS sequence"/>
</dbReference>
<dbReference type="GO" id="GO:0005886">
    <property type="term" value="C:plasma membrane"/>
    <property type="evidence" value="ECO:0007669"/>
    <property type="project" value="TreeGrafter"/>
</dbReference>
<evidence type="ECO:0000256" key="3">
    <source>
        <dbReference type="ARBA" id="ARBA00022989"/>
    </source>
</evidence>
<evidence type="ECO:0000256" key="5">
    <source>
        <dbReference type="ARBA" id="ARBA00023136"/>
    </source>
</evidence>
<sequence>QPSSNGGDYEGTHCDGDSWSHVPTTLLTCLGGLLGNGAVLGLLFPHARSSPVAVCTLNLAAADVAFLSSTTIALGMFSGPQSLCHRLGTRGAMTALNVAIIFTFTASSSLLAALGASTALPCCHPHRPWLPCALLWLLALLLALTLPFSPAVLLLFILTYLCSLLLLLLSALTLCVRAWCCSLHPPLRGPCAVVLLAAASFPFLTADFAYWLLVRLFDISVVAFDTSLLLACLHSSLRPAILLLAGCWAQGCGGSARAACLGAIGDPTEVESGEEAPRESTEE</sequence>
<feature type="non-terminal residue" evidence="9">
    <location>
        <position position="283"/>
    </location>
</feature>
<protein>
    <submittedName>
        <fullName evidence="9">MRGX1 protein</fullName>
    </submittedName>
</protein>
<dbReference type="OrthoDB" id="9631784at2759"/>
<proteinExistence type="predicted"/>
<feature type="non-terminal residue" evidence="9">
    <location>
        <position position="1"/>
    </location>
</feature>
<feature type="transmembrane region" description="Helical" evidence="8">
    <location>
        <begin position="128"/>
        <end position="146"/>
    </location>
</feature>
<feature type="transmembrane region" description="Helical" evidence="8">
    <location>
        <begin position="187"/>
        <end position="204"/>
    </location>
</feature>
<dbReference type="PANTHER" id="PTHR11334">
    <property type="entry name" value="MAS-RELATED G-PROTEIN COUPLED RECEPTOR"/>
    <property type="match status" value="1"/>
</dbReference>
<keyword evidence="4" id="KW-0297">G-protein coupled receptor</keyword>
<name>A0A851P0Z8_9GALL</name>
<gene>
    <name evidence="9" type="primary">Mrgprx1</name>
    <name evidence="9" type="ORF">PENPIL_R11750</name>
</gene>
<evidence type="ECO:0000313" key="10">
    <source>
        <dbReference type="Proteomes" id="UP000613066"/>
    </source>
</evidence>
<evidence type="ECO:0000313" key="9">
    <source>
        <dbReference type="EMBL" id="NXC48161.1"/>
    </source>
</evidence>
<keyword evidence="5 8" id="KW-0472">Membrane</keyword>
<comment type="subcellular location">
    <subcellularLocation>
        <location evidence="1">Membrane</location>
        <topology evidence="1">Multi-pass membrane protein</topology>
    </subcellularLocation>
</comment>
<feature type="transmembrane region" description="Helical" evidence="8">
    <location>
        <begin position="98"/>
        <end position="116"/>
    </location>
</feature>
<comment type="caution">
    <text evidence="9">The sequence shown here is derived from an EMBL/GenBank/DDBJ whole genome shotgun (WGS) entry which is preliminary data.</text>
</comment>
<reference evidence="9" key="1">
    <citation type="submission" date="2019-09" db="EMBL/GenBank/DDBJ databases">
        <title>Bird 10,000 Genomes (B10K) Project - Family phase.</title>
        <authorList>
            <person name="Zhang G."/>
        </authorList>
    </citation>
    <scope>NUCLEOTIDE SEQUENCE</scope>
    <source>
        <strain evidence="9">B10K-DU-001-08</strain>
        <tissue evidence="9">Muscle</tissue>
    </source>
</reference>